<keyword evidence="2" id="KW-1185">Reference proteome</keyword>
<evidence type="ECO:0000313" key="2">
    <source>
        <dbReference type="Proteomes" id="UP000054248"/>
    </source>
</evidence>
<dbReference type="AlphaFoldDB" id="A0A0C3Q0J5"/>
<name>A0A0C3Q0J5_9AGAM</name>
<reference evidence="2" key="2">
    <citation type="submission" date="2015-01" db="EMBL/GenBank/DDBJ databases">
        <title>Evolutionary Origins and Diversification of the Mycorrhizal Mutualists.</title>
        <authorList>
            <consortium name="DOE Joint Genome Institute"/>
            <consortium name="Mycorrhizal Genomics Consortium"/>
            <person name="Kohler A."/>
            <person name="Kuo A."/>
            <person name="Nagy L.G."/>
            <person name="Floudas D."/>
            <person name="Copeland A."/>
            <person name="Barry K.W."/>
            <person name="Cichocki N."/>
            <person name="Veneault-Fourrey C."/>
            <person name="LaButti K."/>
            <person name="Lindquist E.A."/>
            <person name="Lipzen A."/>
            <person name="Lundell T."/>
            <person name="Morin E."/>
            <person name="Murat C."/>
            <person name="Riley R."/>
            <person name="Ohm R."/>
            <person name="Sun H."/>
            <person name="Tunlid A."/>
            <person name="Henrissat B."/>
            <person name="Grigoriev I.V."/>
            <person name="Hibbett D.S."/>
            <person name="Martin F."/>
        </authorList>
    </citation>
    <scope>NUCLEOTIDE SEQUENCE [LARGE SCALE GENOMIC DNA]</scope>
    <source>
        <strain evidence="2">MUT 4182</strain>
    </source>
</reference>
<proteinExistence type="predicted"/>
<organism evidence="1 2">
    <name type="scientific">Tulasnella calospora MUT 4182</name>
    <dbReference type="NCBI Taxonomy" id="1051891"/>
    <lineage>
        <taxon>Eukaryota</taxon>
        <taxon>Fungi</taxon>
        <taxon>Dikarya</taxon>
        <taxon>Basidiomycota</taxon>
        <taxon>Agaricomycotina</taxon>
        <taxon>Agaricomycetes</taxon>
        <taxon>Cantharellales</taxon>
        <taxon>Tulasnellaceae</taxon>
        <taxon>Tulasnella</taxon>
    </lineage>
</organism>
<dbReference type="HOGENOM" id="CLU_2689639_0_0_1"/>
<gene>
    <name evidence="1" type="ORF">M407DRAFT_34522</name>
</gene>
<dbReference type="Proteomes" id="UP000054248">
    <property type="component" value="Unassembled WGS sequence"/>
</dbReference>
<reference evidence="1 2" key="1">
    <citation type="submission" date="2014-04" db="EMBL/GenBank/DDBJ databases">
        <authorList>
            <consortium name="DOE Joint Genome Institute"/>
            <person name="Kuo A."/>
            <person name="Girlanda M."/>
            <person name="Perotto S."/>
            <person name="Kohler A."/>
            <person name="Nagy L.G."/>
            <person name="Floudas D."/>
            <person name="Copeland A."/>
            <person name="Barry K.W."/>
            <person name="Cichocki N."/>
            <person name="Veneault-Fourrey C."/>
            <person name="LaButti K."/>
            <person name="Lindquist E.A."/>
            <person name="Lipzen A."/>
            <person name="Lundell T."/>
            <person name="Morin E."/>
            <person name="Murat C."/>
            <person name="Sun H."/>
            <person name="Tunlid A."/>
            <person name="Henrissat B."/>
            <person name="Grigoriev I.V."/>
            <person name="Hibbett D.S."/>
            <person name="Martin F."/>
            <person name="Nordberg H.P."/>
            <person name="Cantor M.N."/>
            <person name="Hua S.X."/>
        </authorList>
    </citation>
    <scope>NUCLEOTIDE SEQUENCE [LARGE SCALE GENOMIC DNA]</scope>
    <source>
        <strain evidence="1 2">MUT 4182</strain>
    </source>
</reference>
<dbReference type="EMBL" id="KN823777">
    <property type="protein sequence ID" value="KIO15866.1"/>
    <property type="molecule type" value="Genomic_DNA"/>
</dbReference>
<sequence>MALNDATVLLSSGLPHQRVGASWARQGGTGLPLLEFDGSGSIMGINIKLQVPIDDGLLGKSLRRYLEVYKTSNR</sequence>
<protein>
    <submittedName>
        <fullName evidence="1">Uncharacterized protein</fullName>
    </submittedName>
</protein>
<accession>A0A0C3Q0J5</accession>
<evidence type="ECO:0000313" key="1">
    <source>
        <dbReference type="EMBL" id="KIO15866.1"/>
    </source>
</evidence>